<dbReference type="PROSITE" id="PS50850">
    <property type="entry name" value="MFS"/>
    <property type="match status" value="1"/>
</dbReference>
<evidence type="ECO:0000256" key="6">
    <source>
        <dbReference type="SAM" id="Phobius"/>
    </source>
</evidence>
<evidence type="ECO:0000313" key="8">
    <source>
        <dbReference type="EMBL" id="KAK0440422.1"/>
    </source>
</evidence>
<name>A0AA39JCU5_ARMTA</name>
<evidence type="ECO:0000256" key="4">
    <source>
        <dbReference type="ARBA" id="ARBA00022989"/>
    </source>
</evidence>
<dbReference type="PANTHER" id="PTHR23501">
    <property type="entry name" value="MAJOR FACILITATOR SUPERFAMILY"/>
    <property type="match status" value="1"/>
</dbReference>
<dbReference type="GO" id="GO:0012505">
    <property type="term" value="C:endomembrane system"/>
    <property type="evidence" value="ECO:0007669"/>
    <property type="project" value="UniProtKB-SubCell"/>
</dbReference>
<comment type="caution">
    <text evidence="8">The sequence shown here is derived from an EMBL/GenBank/DDBJ whole genome shotgun (WGS) entry which is preliminary data.</text>
</comment>
<proteinExistence type="predicted"/>
<sequence>GNIIAGTSRGLSQMIAGRLISGIGGAGLVSLVSIIVSQLTNEKQRGAYMNIFNVVFILSDSLGPIAGGALAKAGQWRWIFLFTAPFGPVSQFISRVALAKIDLIGMLLIVVSLSCLVVALN</sequence>
<evidence type="ECO:0000259" key="7">
    <source>
        <dbReference type="PROSITE" id="PS50850"/>
    </source>
</evidence>
<dbReference type="InterPro" id="IPR036259">
    <property type="entry name" value="MFS_trans_sf"/>
</dbReference>
<feature type="non-terminal residue" evidence="8">
    <location>
        <position position="1"/>
    </location>
</feature>
<evidence type="ECO:0000313" key="9">
    <source>
        <dbReference type="Proteomes" id="UP001175211"/>
    </source>
</evidence>
<keyword evidence="9" id="KW-1185">Reference proteome</keyword>
<dbReference type="Pfam" id="PF07690">
    <property type="entry name" value="MFS_1"/>
    <property type="match status" value="1"/>
</dbReference>
<dbReference type="GO" id="GO:0005886">
    <property type="term" value="C:plasma membrane"/>
    <property type="evidence" value="ECO:0007669"/>
    <property type="project" value="TreeGrafter"/>
</dbReference>
<protein>
    <submittedName>
        <fullName evidence="8">Major facilitator superfamily domain-containing protein</fullName>
    </submittedName>
</protein>
<feature type="transmembrane region" description="Helical" evidence="6">
    <location>
        <begin position="15"/>
        <end position="36"/>
    </location>
</feature>
<dbReference type="AlphaFoldDB" id="A0AA39JCU5"/>
<dbReference type="Proteomes" id="UP001175211">
    <property type="component" value="Unassembled WGS sequence"/>
</dbReference>
<feature type="transmembrane region" description="Helical" evidence="6">
    <location>
        <begin position="101"/>
        <end position="120"/>
    </location>
</feature>
<dbReference type="InterPro" id="IPR020846">
    <property type="entry name" value="MFS_dom"/>
</dbReference>
<gene>
    <name evidence="8" type="ORF">EV420DRAFT_1239991</name>
</gene>
<evidence type="ECO:0000256" key="3">
    <source>
        <dbReference type="ARBA" id="ARBA00022692"/>
    </source>
</evidence>
<accession>A0AA39JCU5</accession>
<keyword evidence="3 6" id="KW-0812">Transmembrane</keyword>
<feature type="domain" description="Major facilitator superfamily (MFS) profile" evidence="7">
    <location>
        <begin position="1"/>
        <end position="121"/>
    </location>
</feature>
<evidence type="ECO:0000256" key="5">
    <source>
        <dbReference type="ARBA" id="ARBA00023136"/>
    </source>
</evidence>
<feature type="non-terminal residue" evidence="8">
    <location>
        <position position="121"/>
    </location>
</feature>
<keyword evidence="4 6" id="KW-1133">Transmembrane helix</keyword>
<dbReference type="GeneID" id="85350168"/>
<feature type="transmembrane region" description="Helical" evidence="6">
    <location>
        <begin position="48"/>
        <end position="70"/>
    </location>
</feature>
<dbReference type="PRINTS" id="PR01036">
    <property type="entry name" value="TCRTETB"/>
</dbReference>
<dbReference type="InterPro" id="IPR011701">
    <property type="entry name" value="MFS"/>
</dbReference>
<evidence type="ECO:0000256" key="2">
    <source>
        <dbReference type="ARBA" id="ARBA00022448"/>
    </source>
</evidence>
<comment type="subcellular location">
    <subcellularLocation>
        <location evidence="1">Endomembrane system</location>
        <topology evidence="1">Multi-pass membrane protein</topology>
    </subcellularLocation>
</comment>
<dbReference type="GO" id="GO:0022857">
    <property type="term" value="F:transmembrane transporter activity"/>
    <property type="evidence" value="ECO:0007669"/>
    <property type="project" value="InterPro"/>
</dbReference>
<dbReference type="Gene3D" id="1.20.1720.10">
    <property type="entry name" value="Multidrug resistance protein D"/>
    <property type="match status" value="1"/>
</dbReference>
<dbReference type="PANTHER" id="PTHR23501:SF191">
    <property type="entry name" value="VACUOLAR BASIC AMINO ACID TRANSPORTER 4"/>
    <property type="match status" value="1"/>
</dbReference>
<dbReference type="EMBL" id="JAUEPS010000077">
    <property type="protein sequence ID" value="KAK0440422.1"/>
    <property type="molecule type" value="Genomic_DNA"/>
</dbReference>
<keyword evidence="5 6" id="KW-0472">Membrane</keyword>
<reference evidence="8" key="1">
    <citation type="submission" date="2023-06" db="EMBL/GenBank/DDBJ databases">
        <authorList>
            <consortium name="Lawrence Berkeley National Laboratory"/>
            <person name="Ahrendt S."/>
            <person name="Sahu N."/>
            <person name="Indic B."/>
            <person name="Wong-Bajracharya J."/>
            <person name="Merenyi Z."/>
            <person name="Ke H.-M."/>
            <person name="Monk M."/>
            <person name="Kocsube S."/>
            <person name="Drula E."/>
            <person name="Lipzen A."/>
            <person name="Balint B."/>
            <person name="Henrissat B."/>
            <person name="Andreopoulos B."/>
            <person name="Martin F.M."/>
            <person name="Harder C.B."/>
            <person name="Rigling D."/>
            <person name="Ford K.L."/>
            <person name="Foster G.D."/>
            <person name="Pangilinan J."/>
            <person name="Papanicolaou A."/>
            <person name="Barry K."/>
            <person name="LaButti K."/>
            <person name="Viragh M."/>
            <person name="Koriabine M."/>
            <person name="Yan M."/>
            <person name="Riley R."/>
            <person name="Champramary S."/>
            <person name="Plett K.L."/>
            <person name="Tsai I.J."/>
            <person name="Slot J."/>
            <person name="Sipos G."/>
            <person name="Plett J."/>
            <person name="Nagy L.G."/>
            <person name="Grigoriev I.V."/>
        </authorList>
    </citation>
    <scope>NUCLEOTIDE SEQUENCE</scope>
    <source>
        <strain evidence="8">CCBAS 213</strain>
    </source>
</reference>
<dbReference type="SUPFAM" id="SSF103473">
    <property type="entry name" value="MFS general substrate transporter"/>
    <property type="match status" value="1"/>
</dbReference>
<keyword evidence="2" id="KW-0813">Transport</keyword>
<dbReference type="RefSeq" id="XP_060323583.1">
    <property type="nucleotide sequence ID" value="XM_060466620.1"/>
</dbReference>
<evidence type="ECO:0000256" key="1">
    <source>
        <dbReference type="ARBA" id="ARBA00004127"/>
    </source>
</evidence>
<feature type="transmembrane region" description="Helical" evidence="6">
    <location>
        <begin position="76"/>
        <end position="94"/>
    </location>
</feature>
<organism evidence="8 9">
    <name type="scientific">Armillaria tabescens</name>
    <name type="common">Ringless honey mushroom</name>
    <name type="synonym">Agaricus tabescens</name>
    <dbReference type="NCBI Taxonomy" id="1929756"/>
    <lineage>
        <taxon>Eukaryota</taxon>
        <taxon>Fungi</taxon>
        <taxon>Dikarya</taxon>
        <taxon>Basidiomycota</taxon>
        <taxon>Agaricomycotina</taxon>
        <taxon>Agaricomycetes</taxon>
        <taxon>Agaricomycetidae</taxon>
        <taxon>Agaricales</taxon>
        <taxon>Marasmiineae</taxon>
        <taxon>Physalacriaceae</taxon>
        <taxon>Desarmillaria</taxon>
    </lineage>
</organism>